<dbReference type="FunFam" id="3.40.50.720:FF:000009">
    <property type="entry name" value="Fatty oxidation complex, alpha subunit"/>
    <property type="match status" value="1"/>
</dbReference>
<evidence type="ECO:0000256" key="2">
    <source>
        <dbReference type="ARBA" id="ARBA00009463"/>
    </source>
</evidence>
<feature type="binding site" evidence="5">
    <location>
        <position position="144"/>
    </location>
    <ligand>
        <name>NAD(+)</name>
        <dbReference type="ChEBI" id="CHEBI:57540"/>
    </ligand>
</feature>
<feature type="site" description="Important for catalytic activity" evidence="4">
    <location>
        <position position="141"/>
    </location>
</feature>
<evidence type="ECO:0000259" key="7">
    <source>
        <dbReference type="Pfam" id="PF02737"/>
    </source>
</evidence>
<dbReference type="Gene3D" id="3.40.50.720">
    <property type="entry name" value="NAD(P)-binding Rossmann-like Domain"/>
    <property type="match status" value="1"/>
</dbReference>
<dbReference type="Pfam" id="PF00725">
    <property type="entry name" value="3HCDH"/>
    <property type="match status" value="1"/>
</dbReference>
<feature type="binding site" evidence="5">
    <location>
        <position position="120"/>
    </location>
    <ligand>
        <name>NAD(+)</name>
        <dbReference type="ChEBI" id="CHEBI:57540"/>
    </ligand>
</feature>
<dbReference type="RefSeq" id="WP_096181867.1">
    <property type="nucleotide sequence ID" value="NZ_BDUF01000049.1"/>
</dbReference>
<evidence type="ECO:0000256" key="4">
    <source>
        <dbReference type="PIRSR" id="PIRSR000105-1"/>
    </source>
</evidence>
<evidence type="ECO:0000256" key="1">
    <source>
        <dbReference type="ARBA" id="ARBA00005086"/>
    </source>
</evidence>
<reference evidence="9" key="1">
    <citation type="submission" date="2017-07" db="EMBL/GenBank/DDBJ databases">
        <title>Draft genome sequence of Effusibacillus lacus strain skLN1.</title>
        <authorList>
            <person name="Watanabe M."/>
            <person name="Kojima H."/>
            <person name="Fukui M."/>
        </authorList>
    </citation>
    <scope>NUCLEOTIDE SEQUENCE [LARGE SCALE GENOMIC DNA]</scope>
    <source>
        <strain evidence="9">skLN1</strain>
    </source>
</reference>
<evidence type="ECO:0000256" key="5">
    <source>
        <dbReference type="PIRSR" id="PIRSR000105-2"/>
    </source>
</evidence>
<dbReference type="Pfam" id="PF02737">
    <property type="entry name" value="3HCDH_N"/>
    <property type="match status" value="1"/>
</dbReference>
<dbReference type="NCBIfam" id="NF006722">
    <property type="entry name" value="PRK09260.1"/>
    <property type="match status" value="1"/>
</dbReference>
<evidence type="ECO:0000256" key="3">
    <source>
        <dbReference type="ARBA" id="ARBA00023002"/>
    </source>
</evidence>
<gene>
    <name evidence="8" type="ORF">EFBL_1785</name>
</gene>
<dbReference type="SUPFAM" id="SSF48179">
    <property type="entry name" value="6-phosphogluconate dehydrogenase C-terminal domain-like"/>
    <property type="match status" value="1"/>
</dbReference>
<dbReference type="InterPro" id="IPR036291">
    <property type="entry name" value="NAD(P)-bd_dom_sf"/>
</dbReference>
<dbReference type="InterPro" id="IPR006176">
    <property type="entry name" value="3-OHacyl-CoA_DH_NAD-bd"/>
</dbReference>
<feature type="binding site" evidence="5">
    <location>
        <position position="93"/>
    </location>
    <ligand>
        <name>NAD(+)</name>
        <dbReference type="ChEBI" id="CHEBI:57540"/>
    </ligand>
</feature>
<dbReference type="Gene3D" id="1.10.1040.10">
    <property type="entry name" value="N-(1-d-carboxylethyl)-l-norvaline Dehydrogenase, domain 2"/>
    <property type="match status" value="1"/>
</dbReference>
<comment type="pathway">
    <text evidence="1">Lipid metabolism; butanoate metabolism.</text>
</comment>
<organism evidence="8 9">
    <name type="scientific">Effusibacillus lacus</name>
    <dbReference type="NCBI Taxonomy" id="1348429"/>
    <lineage>
        <taxon>Bacteria</taxon>
        <taxon>Bacillati</taxon>
        <taxon>Bacillota</taxon>
        <taxon>Bacilli</taxon>
        <taxon>Bacillales</taxon>
        <taxon>Alicyclobacillaceae</taxon>
        <taxon>Effusibacillus</taxon>
    </lineage>
</organism>
<dbReference type="InterPro" id="IPR006108">
    <property type="entry name" value="3HC_DH_C"/>
</dbReference>
<feature type="domain" description="3-hydroxyacyl-CoA dehydrogenase C-terminal" evidence="6">
    <location>
        <begin position="187"/>
        <end position="282"/>
    </location>
</feature>
<evidence type="ECO:0000313" key="9">
    <source>
        <dbReference type="Proteomes" id="UP000217785"/>
    </source>
</evidence>
<feature type="binding site" evidence="5">
    <location>
        <position position="33"/>
    </location>
    <ligand>
        <name>NAD(+)</name>
        <dbReference type="ChEBI" id="CHEBI:57540"/>
    </ligand>
</feature>
<dbReference type="GO" id="GO:0016616">
    <property type="term" value="F:oxidoreductase activity, acting on the CH-OH group of donors, NAD or NADP as acceptor"/>
    <property type="evidence" value="ECO:0007669"/>
    <property type="project" value="InterPro"/>
</dbReference>
<evidence type="ECO:0000259" key="6">
    <source>
        <dbReference type="Pfam" id="PF00725"/>
    </source>
</evidence>
<dbReference type="Proteomes" id="UP000217785">
    <property type="component" value="Unassembled WGS sequence"/>
</dbReference>
<protein>
    <submittedName>
        <fullName evidence="8">3-hydroxybutyryl-CoA dehydrogenase</fullName>
    </submittedName>
</protein>
<evidence type="ECO:0000313" key="8">
    <source>
        <dbReference type="EMBL" id="GAX90159.1"/>
    </source>
</evidence>
<dbReference type="InterPro" id="IPR013328">
    <property type="entry name" value="6PGD_dom2"/>
</dbReference>
<feature type="binding site" evidence="5">
    <location>
        <position position="274"/>
    </location>
    <ligand>
        <name>NAD(+)</name>
        <dbReference type="ChEBI" id="CHEBI:57540"/>
    </ligand>
</feature>
<keyword evidence="9" id="KW-1185">Reference proteome</keyword>
<dbReference type="InterPro" id="IPR022694">
    <property type="entry name" value="3-OHacyl-CoA_DH"/>
</dbReference>
<feature type="binding site" evidence="5">
    <location>
        <begin position="10"/>
        <end position="15"/>
    </location>
    <ligand>
        <name>NAD(+)</name>
        <dbReference type="ChEBI" id="CHEBI:57540"/>
    </ligand>
</feature>
<dbReference type="GO" id="GO:0070403">
    <property type="term" value="F:NAD+ binding"/>
    <property type="evidence" value="ECO:0007669"/>
    <property type="project" value="InterPro"/>
</dbReference>
<keyword evidence="3" id="KW-0560">Oxidoreductase</keyword>
<dbReference type="GO" id="GO:0006631">
    <property type="term" value="P:fatty acid metabolic process"/>
    <property type="evidence" value="ECO:0007669"/>
    <property type="project" value="InterPro"/>
</dbReference>
<feature type="binding site" evidence="5">
    <location>
        <position position="98"/>
    </location>
    <ligand>
        <name>NAD(+)</name>
        <dbReference type="ChEBI" id="CHEBI:57540"/>
    </ligand>
</feature>
<name>A0A292YMN7_9BACL</name>
<comment type="similarity">
    <text evidence="2">Belongs to the 3-hydroxyacyl-CoA dehydrogenase family.</text>
</comment>
<dbReference type="PIRSF" id="PIRSF000105">
    <property type="entry name" value="HCDH"/>
    <property type="match status" value="1"/>
</dbReference>
<dbReference type="PANTHER" id="PTHR48075:SF5">
    <property type="entry name" value="3-HYDROXYBUTYRYL-COA DEHYDROGENASE"/>
    <property type="match status" value="1"/>
</dbReference>
<dbReference type="PANTHER" id="PTHR48075">
    <property type="entry name" value="3-HYDROXYACYL-COA DEHYDROGENASE FAMILY PROTEIN"/>
    <property type="match status" value="1"/>
</dbReference>
<dbReference type="AlphaFoldDB" id="A0A292YMN7"/>
<dbReference type="OrthoDB" id="9771883at2"/>
<sequence>MEVQTIAVVGSGVMGQGIAYAAAVGGFQVALHDVKQEALERARQAIERDLQEGVKRGKLSQADAEAALGRIRLSDTLAEAARDADLVIEAVLELMDLKVEIFRQLDKICKPHAILATNTSTMSPTEIAAGTGRPDRCVAMHFFNPVPKMKLVEIIRGMDTSDQTVRIVRAAAGQMGKETVEVNEFPGFVPGRISALVGNEAMYMLMEGVASAEDIDKAIRLGLGYPMGPLELADLVGLDSRLRNLEYLHKTLGEKYRPCPLLIKYVKAGRLGKKSGRGIFEYGEDGKRISPTDRN</sequence>
<accession>A0A292YMN7</accession>
<comment type="caution">
    <text evidence="8">The sequence shown here is derived from an EMBL/GenBank/DDBJ whole genome shotgun (WGS) entry which is preliminary data.</text>
</comment>
<feature type="domain" description="3-hydroxyacyl-CoA dehydrogenase NAD binding" evidence="7">
    <location>
        <begin position="5"/>
        <end position="184"/>
    </location>
</feature>
<keyword evidence="5" id="KW-0520">NAD</keyword>
<dbReference type="SUPFAM" id="SSF51735">
    <property type="entry name" value="NAD(P)-binding Rossmann-fold domains"/>
    <property type="match status" value="1"/>
</dbReference>
<dbReference type="EMBL" id="BDUF01000049">
    <property type="protein sequence ID" value="GAX90159.1"/>
    <property type="molecule type" value="Genomic_DNA"/>
</dbReference>
<dbReference type="InterPro" id="IPR008927">
    <property type="entry name" value="6-PGluconate_DH-like_C_sf"/>
</dbReference>
<proteinExistence type="inferred from homology"/>